<proteinExistence type="predicted"/>
<name>A0A382I2Q0_9ZZZZ</name>
<evidence type="ECO:0000313" key="3">
    <source>
        <dbReference type="EMBL" id="SVB93665.1"/>
    </source>
</evidence>
<evidence type="ECO:0000256" key="1">
    <source>
        <dbReference type="ARBA" id="ARBA00022679"/>
    </source>
</evidence>
<evidence type="ECO:0000259" key="2">
    <source>
        <dbReference type="PROSITE" id="PS50991"/>
    </source>
</evidence>
<keyword evidence="1" id="KW-0808">Transferase</keyword>
<dbReference type="Gene3D" id="3.20.20.70">
    <property type="entry name" value="Aldolase class I"/>
    <property type="match status" value="1"/>
</dbReference>
<sequence>IMINAAELFSDQNKPNDIIKKLVKPSSQIKLIRIASHLSEFKETLTVTKTLKDMGYLVGVNLMQISEADNQEVISLAKEAAKWPLDILYFADSLGSLDPKRIKEIIKNLRKGWKGDLGIHTHDNMGLAMVNTATAVEEGVNWIDSTVTGMGRGPGNAKTEYTILEFEELRNMNPNLERLSDLISNKFKTMQDTYGWGTNPFYYLAGKYKIHPTYIQEMLNDKRYETSDVLSLINHLREVGGKKFSHKILDTGRQIYSSTQGGSWEPKKVFKDKSVLIIGAGPSLQQHKEGLEQFIGRNKPVVVGLNTKETINESLIDLRAACHPMRIVADCDQYHELKQPIVMPFGQLPTKLKGLLSEANVLDYGLCIEEDTFHFGKLQSTIPLPLVIAYVLAFVTAGGAKKVFLAGFDGFETNDSRSSEMNQIFSAYLSTSHACSLVSITPTKNNIPSSSLYA</sequence>
<dbReference type="AlphaFoldDB" id="A0A382I2Q0"/>
<dbReference type="SUPFAM" id="SSF51569">
    <property type="entry name" value="Aldolase"/>
    <property type="match status" value="1"/>
</dbReference>
<dbReference type="GO" id="GO:0016740">
    <property type="term" value="F:transferase activity"/>
    <property type="evidence" value="ECO:0007669"/>
    <property type="project" value="UniProtKB-KW"/>
</dbReference>
<dbReference type="Pfam" id="PF00682">
    <property type="entry name" value="HMGL-like"/>
    <property type="match status" value="1"/>
</dbReference>
<feature type="non-terminal residue" evidence="3">
    <location>
        <position position="454"/>
    </location>
</feature>
<dbReference type="InterPro" id="IPR000891">
    <property type="entry name" value="PYR_CT"/>
</dbReference>
<reference evidence="3" key="1">
    <citation type="submission" date="2018-05" db="EMBL/GenBank/DDBJ databases">
        <authorList>
            <person name="Lanie J.A."/>
            <person name="Ng W.-L."/>
            <person name="Kazmierczak K.M."/>
            <person name="Andrzejewski T.M."/>
            <person name="Davidsen T.M."/>
            <person name="Wayne K.J."/>
            <person name="Tettelin H."/>
            <person name="Glass J.I."/>
            <person name="Rusch D."/>
            <person name="Podicherti R."/>
            <person name="Tsui H.-C.T."/>
            <person name="Winkler M.E."/>
        </authorList>
    </citation>
    <scope>NUCLEOTIDE SEQUENCE</scope>
</reference>
<dbReference type="PANTHER" id="PTHR42880:SF1">
    <property type="entry name" value="ISOPROPYLMALATE_HOMOCITRATE_CITRAMALATE SYNTHASE FAMILY PROTEIN"/>
    <property type="match status" value="1"/>
</dbReference>
<protein>
    <recommendedName>
        <fullName evidence="2">Pyruvate carboxyltransferase domain-containing protein</fullName>
    </recommendedName>
</protein>
<dbReference type="InterPro" id="IPR013785">
    <property type="entry name" value="Aldolase_TIM"/>
</dbReference>
<feature type="non-terminal residue" evidence="3">
    <location>
        <position position="1"/>
    </location>
</feature>
<organism evidence="3">
    <name type="scientific">marine metagenome</name>
    <dbReference type="NCBI Taxonomy" id="408172"/>
    <lineage>
        <taxon>unclassified sequences</taxon>
        <taxon>metagenomes</taxon>
        <taxon>ecological metagenomes</taxon>
    </lineage>
</organism>
<dbReference type="PANTHER" id="PTHR42880">
    <property type="entry name" value="HOMOCITRATE SYNTHASE"/>
    <property type="match status" value="1"/>
</dbReference>
<dbReference type="EMBL" id="UINC01064725">
    <property type="protein sequence ID" value="SVB93665.1"/>
    <property type="molecule type" value="Genomic_DNA"/>
</dbReference>
<dbReference type="PROSITE" id="PS50991">
    <property type="entry name" value="PYR_CT"/>
    <property type="match status" value="1"/>
</dbReference>
<feature type="domain" description="Pyruvate carboxyltransferase" evidence="2">
    <location>
        <begin position="1"/>
        <end position="180"/>
    </location>
</feature>
<gene>
    <name evidence="3" type="ORF">METZ01_LOCUS246519</name>
</gene>
<accession>A0A382I2Q0</accession>